<comment type="caution">
    <text evidence="1">The sequence shown here is derived from an EMBL/GenBank/DDBJ whole genome shotgun (WGS) entry which is preliminary data.</text>
</comment>
<proteinExistence type="predicted"/>
<evidence type="ECO:0000313" key="1">
    <source>
        <dbReference type="EMBL" id="PKC70428.1"/>
    </source>
</evidence>
<dbReference type="EMBL" id="LLXH01000222">
    <property type="protein sequence ID" value="PKC70428.1"/>
    <property type="molecule type" value="Genomic_DNA"/>
</dbReference>
<accession>A0A2I1F6Q0</accession>
<reference evidence="1 2" key="1">
    <citation type="submission" date="2017-10" db="EMBL/GenBank/DDBJ databases">
        <title>Extensive intraspecific genome diversity in a model arbuscular mycorrhizal fungus.</title>
        <authorList>
            <person name="Chen E.C.H."/>
            <person name="Morin E."/>
            <person name="Baudet D."/>
            <person name="Noel J."/>
            <person name="Ndikumana S."/>
            <person name="Charron P."/>
            <person name="St-Onge C."/>
            <person name="Giorgi J."/>
            <person name="Grigoriev I.V."/>
            <person name="Roux C."/>
            <person name="Martin F.M."/>
            <person name="Corradi N."/>
        </authorList>
    </citation>
    <scope>NUCLEOTIDE SEQUENCE [LARGE SCALE GENOMIC DNA]</scope>
    <source>
        <strain evidence="1 2">A1</strain>
    </source>
</reference>
<dbReference type="OrthoDB" id="2432329at2759"/>
<dbReference type="VEuPathDB" id="FungiDB:RhiirA1_391334"/>
<evidence type="ECO:0000313" key="2">
    <source>
        <dbReference type="Proteomes" id="UP000232688"/>
    </source>
</evidence>
<protein>
    <submittedName>
        <fullName evidence="1">Uncharacterized protein</fullName>
    </submittedName>
</protein>
<dbReference type="Proteomes" id="UP000232688">
    <property type="component" value="Unassembled WGS sequence"/>
</dbReference>
<dbReference type="AlphaFoldDB" id="A0A2I1F6Q0"/>
<gene>
    <name evidence="1" type="ORF">RhiirA1_391334</name>
</gene>
<name>A0A2I1F6Q0_9GLOM</name>
<sequence>MSLAVFACLALGPASRLVDFAKELGKRKLKPFSSYKTQKDLENILSKYKVGGNNITCIPPFTKMRNLGPATGRNEANHLNPQLEVEGGEAAGHINFTIKKIIYTVNEELIAVTEGKQTKGLGGGVHAKRDATREFLPHEHKKKEGI</sequence>
<organism evidence="1 2">
    <name type="scientific">Rhizophagus irregularis</name>
    <dbReference type="NCBI Taxonomy" id="588596"/>
    <lineage>
        <taxon>Eukaryota</taxon>
        <taxon>Fungi</taxon>
        <taxon>Fungi incertae sedis</taxon>
        <taxon>Mucoromycota</taxon>
        <taxon>Glomeromycotina</taxon>
        <taxon>Glomeromycetes</taxon>
        <taxon>Glomerales</taxon>
        <taxon>Glomeraceae</taxon>
        <taxon>Rhizophagus</taxon>
    </lineage>
</organism>
<reference evidence="1 2" key="2">
    <citation type="submission" date="2017-10" db="EMBL/GenBank/DDBJ databases">
        <title>Genome analyses suggest a sexual origin of heterokaryosis in a supposedly ancient asexual fungus.</title>
        <authorList>
            <person name="Corradi N."/>
            <person name="Sedzielewska K."/>
            <person name="Noel J."/>
            <person name="Charron P."/>
            <person name="Farinelli L."/>
            <person name="Marton T."/>
            <person name="Kruger M."/>
            <person name="Pelin A."/>
            <person name="Brachmann A."/>
            <person name="Corradi N."/>
        </authorList>
    </citation>
    <scope>NUCLEOTIDE SEQUENCE [LARGE SCALE GENOMIC DNA]</scope>
    <source>
        <strain evidence="1 2">A1</strain>
    </source>
</reference>